<dbReference type="FunFam" id="1.25.40.10:FF:000468">
    <property type="entry name" value="Intraflagellar transport 88 homolog"/>
    <property type="match status" value="1"/>
</dbReference>
<evidence type="ECO:0008006" key="4">
    <source>
        <dbReference type="Google" id="ProtNLM"/>
    </source>
</evidence>
<dbReference type="PANTHER" id="PTHR44117">
    <property type="entry name" value="INTRAFLAGELLAR TRANSPORT PROTEIN 88 HOMOLOG"/>
    <property type="match status" value="1"/>
</dbReference>
<dbReference type="Proteomes" id="UP000092462">
    <property type="component" value="Unassembled WGS sequence"/>
</dbReference>
<feature type="region of interest" description="Disordered" evidence="1">
    <location>
        <begin position="747"/>
        <end position="796"/>
    </location>
</feature>
<accession>A0A1B0D291</accession>
<feature type="region of interest" description="Disordered" evidence="1">
    <location>
        <begin position="38"/>
        <end position="73"/>
    </location>
</feature>
<evidence type="ECO:0000313" key="2">
    <source>
        <dbReference type="EnsemblMetazoa" id="PPAI001464-PA"/>
    </source>
</evidence>
<keyword evidence="3" id="KW-1185">Reference proteome</keyword>
<dbReference type="InterPro" id="IPR019734">
    <property type="entry name" value="TPR_rpt"/>
</dbReference>
<evidence type="ECO:0000313" key="3">
    <source>
        <dbReference type="Proteomes" id="UP000092462"/>
    </source>
</evidence>
<dbReference type="PANTHER" id="PTHR44117:SF1">
    <property type="entry name" value="INTRAFLAGELLAR TRANSPORT PROTEIN 88 HOMOLOG"/>
    <property type="match status" value="1"/>
</dbReference>
<feature type="compositionally biased region" description="Polar residues" evidence="1">
    <location>
        <begin position="50"/>
        <end position="68"/>
    </location>
</feature>
<dbReference type="GO" id="GO:0005814">
    <property type="term" value="C:centriole"/>
    <property type="evidence" value="ECO:0007669"/>
    <property type="project" value="TreeGrafter"/>
</dbReference>
<dbReference type="Pfam" id="PF13432">
    <property type="entry name" value="TPR_16"/>
    <property type="match status" value="1"/>
</dbReference>
<dbReference type="Pfam" id="PF13176">
    <property type="entry name" value="TPR_7"/>
    <property type="match status" value="1"/>
</dbReference>
<dbReference type="VEuPathDB" id="VectorBase:PPAI001464"/>
<dbReference type="GO" id="GO:1905515">
    <property type="term" value="P:non-motile cilium assembly"/>
    <property type="evidence" value="ECO:0007669"/>
    <property type="project" value="TreeGrafter"/>
</dbReference>
<reference evidence="2" key="1">
    <citation type="submission" date="2022-08" db="UniProtKB">
        <authorList>
            <consortium name="EnsemblMetazoa"/>
        </authorList>
    </citation>
    <scope>IDENTIFICATION</scope>
    <source>
        <strain evidence="2">Israel</strain>
    </source>
</reference>
<protein>
    <recommendedName>
        <fullName evidence="4">No mechanoreceptor potential B</fullName>
    </recommendedName>
</protein>
<dbReference type="GO" id="GO:0042073">
    <property type="term" value="P:intraciliary transport"/>
    <property type="evidence" value="ECO:0007669"/>
    <property type="project" value="TreeGrafter"/>
</dbReference>
<dbReference type="EMBL" id="AJVK01010540">
    <property type="status" value="NOT_ANNOTATED_CDS"/>
    <property type="molecule type" value="Genomic_DNA"/>
</dbReference>
<dbReference type="PROSITE" id="PS50005">
    <property type="entry name" value="TPR"/>
    <property type="match status" value="4"/>
</dbReference>
<dbReference type="GO" id="GO:0097730">
    <property type="term" value="C:non-motile cilium"/>
    <property type="evidence" value="ECO:0007669"/>
    <property type="project" value="TreeGrafter"/>
</dbReference>
<dbReference type="EMBL" id="AJVK01010542">
    <property type="status" value="NOT_ANNOTATED_CDS"/>
    <property type="molecule type" value="Genomic_DNA"/>
</dbReference>
<evidence type="ECO:0000256" key="1">
    <source>
        <dbReference type="SAM" id="MobiDB-lite"/>
    </source>
</evidence>
<dbReference type="EnsemblMetazoa" id="PPAI001464-RA">
    <property type="protein sequence ID" value="PPAI001464-PA"/>
    <property type="gene ID" value="PPAI001464"/>
</dbReference>
<sequence>MSVTGGGNVRDSIYAGFFAESPKVFDYDGEDGGDVVTPLSTGLPVRTGQLGRSTRTPLSRMGTTSQLTKARPSTAVRGVGYTSEASRTFEHQAQNKKSIVVDAKKHQSPEEKYRGLEKKIQDLLEQSILLSTGPKADLRGGLAKAKEASSLDRKLLQMRDQSNGNYVHNFDLTFSVLFNLGNIYALNDMHVEALNTYNLVTKNKMFSNANRLKINMGNIYVKLGMFPKAIKMYRMALDQVPINQKELRLRVTHNIGILFVRMGQYSDAATSFEFIMSEKGDVRAGMHLVLCYYALGDVDKMKRAFQLLLDVSTEFDEDEKLNAISPNATQEYIFETIRSDELQQWEQKQQQFTRKAILMTANLIAPAIEDSFDDGYNWCVEAIKNSKHQSLASELDLNRAIMFLKQDDPTQAIDSLQYFEKRETNVAINASINLTFIYLLMNNLQMASNYAESMRRLDSYNPATLINNGVYELMRGDYETAKSMFEAAVEIDATSFEALYNLGLVNKRLNDFDAALGYFRKLSTISIHEVHPQVLYQMGNLYELVNDTGAALELYLQMLGSQFLDDEILRKIGLIYEQETDQQLAFHYHLESYRVNPVNMNTINWIGTHYIRLQVAERAIPYYERAIMNNPNSTFYMIRTAGCCMKVGHHKKALRFFQDIYRRFPDNADCLRALIRITHNSHPQLHEKYKLELQRLTKTKDTRKRIGSSVSSLNMTIGRRTTSAITQDGDNSASSVNFGDYAEEHVGRTPDGPSDFYTDPLGPMAARPRTGMRPKTGTFDNEDTDDDINPEEMLPQ</sequence>
<dbReference type="Gene3D" id="1.25.40.10">
    <property type="entry name" value="Tetratricopeptide repeat domain"/>
    <property type="match status" value="2"/>
</dbReference>
<feature type="compositionally biased region" description="Acidic residues" evidence="1">
    <location>
        <begin position="780"/>
        <end position="790"/>
    </location>
</feature>
<dbReference type="SUPFAM" id="SSF48452">
    <property type="entry name" value="TPR-like"/>
    <property type="match status" value="1"/>
</dbReference>
<dbReference type="GO" id="GO:0097546">
    <property type="term" value="C:ciliary base"/>
    <property type="evidence" value="ECO:0007669"/>
    <property type="project" value="TreeGrafter"/>
</dbReference>
<dbReference type="AlphaFoldDB" id="A0A1B0D291"/>
<name>A0A1B0D291_PHLPP</name>
<organism evidence="2 3">
    <name type="scientific">Phlebotomus papatasi</name>
    <name type="common">Sandfly</name>
    <dbReference type="NCBI Taxonomy" id="29031"/>
    <lineage>
        <taxon>Eukaryota</taxon>
        <taxon>Metazoa</taxon>
        <taxon>Ecdysozoa</taxon>
        <taxon>Arthropoda</taxon>
        <taxon>Hexapoda</taxon>
        <taxon>Insecta</taxon>
        <taxon>Pterygota</taxon>
        <taxon>Neoptera</taxon>
        <taxon>Endopterygota</taxon>
        <taxon>Diptera</taxon>
        <taxon>Nematocera</taxon>
        <taxon>Psychodoidea</taxon>
        <taxon>Psychodidae</taxon>
        <taxon>Phlebotomus</taxon>
        <taxon>Phlebotomus</taxon>
    </lineage>
</organism>
<dbReference type="VEuPathDB" id="VectorBase:PPAPM1_000597"/>
<proteinExistence type="predicted"/>
<dbReference type="EMBL" id="AJVK01010541">
    <property type="status" value="NOT_ANNOTATED_CDS"/>
    <property type="molecule type" value="Genomic_DNA"/>
</dbReference>
<dbReference type="SMART" id="SM00028">
    <property type="entry name" value="TPR"/>
    <property type="match status" value="10"/>
</dbReference>
<dbReference type="GO" id="GO:0019894">
    <property type="term" value="F:kinesin binding"/>
    <property type="evidence" value="ECO:0007669"/>
    <property type="project" value="TreeGrafter"/>
</dbReference>
<dbReference type="InterPro" id="IPR011990">
    <property type="entry name" value="TPR-like_helical_dom_sf"/>
</dbReference>
<dbReference type="GO" id="GO:0036064">
    <property type="term" value="C:ciliary basal body"/>
    <property type="evidence" value="ECO:0007669"/>
    <property type="project" value="TreeGrafter"/>
</dbReference>